<gene>
    <name evidence="7" type="ORF">ROG8370_02403</name>
</gene>
<dbReference type="InterPro" id="IPR018759">
    <property type="entry name" value="BBP2_2"/>
</dbReference>
<dbReference type="EMBL" id="FWFJ01000023">
    <property type="protein sequence ID" value="SLN53537.1"/>
    <property type="molecule type" value="Genomic_DNA"/>
</dbReference>
<keyword evidence="2 5" id="KW-0732">Signal</keyword>
<keyword evidence="7" id="KW-0812">Transmembrane</keyword>
<feature type="domain" description="Outer membrane protein beta-barrel" evidence="6">
    <location>
        <begin position="419"/>
        <end position="595"/>
    </location>
</feature>
<dbReference type="RefSeq" id="WP_085827370.1">
    <property type="nucleotide sequence ID" value="NZ_FWFJ01000023.1"/>
</dbReference>
<feature type="domain" description="Outer membrane protein beta-barrel" evidence="6">
    <location>
        <begin position="620"/>
        <end position="801"/>
    </location>
</feature>
<evidence type="ECO:0000256" key="1">
    <source>
        <dbReference type="ARBA" id="ARBA00004370"/>
    </source>
</evidence>
<proteinExistence type="inferred from homology"/>
<dbReference type="AlphaFoldDB" id="A0A1X6ZJU8"/>
<evidence type="ECO:0000259" key="6">
    <source>
        <dbReference type="Pfam" id="PF13505"/>
    </source>
</evidence>
<evidence type="ECO:0000256" key="2">
    <source>
        <dbReference type="ARBA" id="ARBA00022729"/>
    </source>
</evidence>
<dbReference type="GO" id="GO:0016020">
    <property type="term" value="C:membrane"/>
    <property type="evidence" value="ECO:0007669"/>
    <property type="project" value="UniProtKB-SubCell"/>
</dbReference>
<evidence type="ECO:0000313" key="7">
    <source>
        <dbReference type="EMBL" id="SLN53537.1"/>
    </source>
</evidence>
<accession>A0A1X6ZJU8</accession>
<dbReference type="SUPFAM" id="SSF56925">
    <property type="entry name" value="OMPA-like"/>
    <property type="match status" value="2"/>
</dbReference>
<reference evidence="8" key="1">
    <citation type="submission" date="2017-03" db="EMBL/GenBank/DDBJ databases">
        <authorList>
            <person name="Rodrigo-Torres L."/>
            <person name="Arahal R.D."/>
            <person name="Lucena T."/>
        </authorList>
    </citation>
    <scope>NUCLEOTIDE SEQUENCE [LARGE SCALE GENOMIC DNA]</scope>
    <source>
        <strain evidence="8">CECT 8370</strain>
    </source>
</reference>
<comment type="similarity">
    <text evidence="4">Belongs to the Omp25/RopB family.</text>
</comment>
<keyword evidence="8" id="KW-1185">Reference proteome</keyword>
<evidence type="ECO:0000256" key="4">
    <source>
        <dbReference type="ARBA" id="ARBA00038306"/>
    </source>
</evidence>
<dbReference type="InterPro" id="IPR011250">
    <property type="entry name" value="OMP/PagP_B-barrel"/>
</dbReference>
<dbReference type="PANTHER" id="PTHR34001:SF3">
    <property type="entry name" value="BLL7405 PROTEIN"/>
    <property type="match status" value="1"/>
</dbReference>
<feature type="signal peptide" evidence="5">
    <location>
        <begin position="1"/>
        <end position="27"/>
    </location>
</feature>
<feature type="chain" id="PRO_5013185753" evidence="5">
    <location>
        <begin position="28"/>
        <end position="820"/>
    </location>
</feature>
<dbReference type="Pfam" id="PF10082">
    <property type="entry name" value="BBP2_2"/>
    <property type="match status" value="1"/>
</dbReference>
<sequence length="820" mass="88521">MKNECSHLSFGLAIFGSALLSAHLAAAQDDGVLSVGTQGDTPYEFDAGITVSEYFTDNVFLTANDRGSDFVTLFAPWVGLSYRAEDFRLNLEASAEVARFSRNSREDYEDYFLGAEARYRINDSVFAFGGVDYELGHESRESPDDVNGLRPTESTDISGYFGIGGSLSDRTFRLGVNIRDLNYDDTPTAVGVPIDNDDRDRTQYELGGRIGLSRTENGEVFLQGIYDKRDYDQPIDNAGLGFRRSSDGFQGAVGYTGSVGPMSGEVLLGVMTQDYDDSRFGTTTAVDFGADLSMPLGERTDLDAIVERSIEETTLAGSSGYVSTTGGLRLRHRVAPDMSLAAYAFLTQNDYKNLTRTDMLAETGMSLRYAFNPRVYLDADYDFRQRQSDVAGADFDEHRITLSLGASLDPRFDADKSDFARASGGGFYVGLQAGDSALHTKVDGPRGAPGAGGNLTADFGDHGAIGSIFAGYRSEYGALVLGLEAGAEVNDSSWNHLANRTFSVDRGNAYSLSGITGLRTPGGNLLYGRFGFVSTDFDSTYQRGTNPLVKLSKREMGLLFGVGAEIPLGNGLSGRMEYQLRAYEDYQIGSPLGAADDNFANVESLAQFGLVYDLGSKSRSAEPAVVTDFSGFYGGVQLGHGSLQSDNVGPRVSGSGVPFTLDATRAGQGFAGGLFAGYGVQANDFYIGGEAEVELSSADWNIERSPEGRVYSIEKVGTIGAGLRVGYVLNDSVLLYGRAGLVRSKFDLDYTFSGNVIDQSKTFDGVRIGGGVEFAISDKMHARLDYTQTEYDANSINYNLGVDQFDTTERLFRVGLTRKF</sequence>
<comment type="subcellular location">
    <subcellularLocation>
        <location evidence="1">Membrane</location>
    </subcellularLocation>
</comment>
<dbReference type="InterPro" id="IPR051692">
    <property type="entry name" value="OMP-like"/>
</dbReference>
<dbReference type="Pfam" id="PF13505">
    <property type="entry name" value="OMP_b-brl"/>
    <property type="match status" value="2"/>
</dbReference>
<organism evidence="7 8">
    <name type="scientific">Roseovarius gaetbuli</name>
    <dbReference type="NCBI Taxonomy" id="1356575"/>
    <lineage>
        <taxon>Bacteria</taxon>
        <taxon>Pseudomonadati</taxon>
        <taxon>Pseudomonadota</taxon>
        <taxon>Alphaproteobacteria</taxon>
        <taxon>Rhodobacterales</taxon>
        <taxon>Roseobacteraceae</taxon>
        <taxon>Roseovarius</taxon>
    </lineage>
</organism>
<keyword evidence="3" id="KW-0472">Membrane</keyword>
<name>A0A1X6ZJU8_9RHOB</name>
<protein>
    <submittedName>
        <fullName evidence="7">OmpA-like transmembrane domain protein</fullName>
    </submittedName>
</protein>
<evidence type="ECO:0000256" key="3">
    <source>
        <dbReference type="ARBA" id="ARBA00023136"/>
    </source>
</evidence>
<dbReference type="PANTHER" id="PTHR34001">
    <property type="entry name" value="BLL7405 PROTEIN"/>
    <property type="match status" value="1"/>
</dbReference>
<evidence type="ECO:0000313" key="8">
    <source>
        <dbReference type="Proteomes" id="UP000194012"/>
    </source>
</evidence>
<dbReference type="Proteomes" id="UP000194012">
    <property type="component" value="Unassembled WGS sequence"/>
</dbReference>
<dbReference type="InterPro" id="IPR027385">
    <property type="entry name" value="Beta-barrel_OMP"/>
</dbReference>
<evidence type="ECO:0000256" key="5">
    <source>
        <dbReference type="SAM" id="SignalP"/>
    </source>
</evidence>
<dbReference type="OrthoDB" id="268975at2"/>
<dbReference type="Gene3D" id="2.40.160.20">
    <property type="match status" value="2"/>
</dbReference>